<sequence length="155" mass="18004">MSDETHFHIPKETVWYGMGKTEIIGLNFIENDNGKSVTVNLDLVINNFFLPKLRQKYRCVWFQHNTAAAHTARTSKEAIHSLFPGLPVSRFGDINWPLWSPDLGICNNFLWGHLKIYLEYIPVQSLYIGIIEGRYLTESCPNRQSDVRKRTCEFL</sequence>
<dbReference type="GO" id="GO:0003676">
    <property type="term" value="F:nucleic acid binding"/>
    <property type="evidence" value="ECO:0007669"/>
    <property type="project" value="InterPro"/>
</dbReference>
<reference evidence="1" key="1">
    <citation type="submission" date="2020-08" db="EMBL/GenBank/DDBJ databases">
        <title>Multicomponent nature underlies the extraordinary mechanical properties of spider dragline silk.</title>
        <authorList>
            <person name="Kono N."/>
            <person name="Nakamura H."/>
            <person name="Mori M."/>
            <person name="Yoshida Y."/>
            <person name="Ohtoshi R."/>
            <person name="Malay A.D."/>
            <person name="Moran D.A.P."/>
            <person name="Tomita M."/>
            <person name="Numata K."/>
            <person name="Arakawa K."/>
        </authorList>
    </citation>
    <scope>NUCLEOTIDE SEQUENCE</scope>
</reference>
<comment type="caution">
    <text evidence="1">The sequence shown here is derived from an EMBL/GenBank/DDBJ whole genome shotgun (WGS) entry which is preliminary data.</text>
</comment>
<dbReference type="Gene3D" id="3.30.420.10">
    <property type="entry name" value="Ribonuclease H-like superfamily/Ribonuclease H"/>
    <property type="match status" value="1"/>
</dbReference>
<dbReference type="InterPro" id="IPR036397">
    <property type="entry name" value="RNaseH_sf"/>
</dbReference>
<proteinExistence type="predicted"/>
<dbReference type="OrthoDB" id="7996123at2759"/>
<evidence type="ECO:0000313" key="1">
    <source>
        <dbReference type="EMBL" id="GFT05986.1"/>
    </source>
</evidence>
<name>A0A8X6NCD6_NEPPI</name>
<dbReference type="EMBL" id="BMAW01007897">
    <property type="protein sequence ID" value="GFT05986.1"/>
    <property type="molecule type" value="Genomic_DNA"/>
</dbReference>
<accession>A0A8X6NCD6</accession>
<dbReference type="AlphaFoldDB" id="A0A8X6NCD6"/>
<evidence type="ECO:0000313" key="2">
    <source>
        <dbReference type="Proteomes" id="UP000887013"/>
    </source>
</evidence>
<gene>
    <name evidence="1" type="primary">C0J52_23174</name>
    <name evidence="1" type="ORF">NPIL_418221</name>
</gene>
<dbReference type="Proteomes" id="UP000887013">
    <property type="component" value="Unassembled WGS sequence"/>
</dbReference>
<keyword evidence="2" id="KW-1185">Reference proteome</keyword>
<organism evidence="1 2">
    <name type="scientific">Nephila pilipes</name>
    <name type="common">Giant wood spider</name>
    <name type="synonym">Nephila maculata</name>
    <dbReference type="NCBI Taxonomy" id="299642"/>
    <lineage>
        <taxon>Eukaryota</taxon>
        <taxon>Metazoa</taxon>
        <taxon>Ecdysozoa</taxon>
        <taxon>Arthropoda</taxon>
        <taxon>Chelicerata</taxon>
        <taxon>Arachnida</taxon>
        <taxon>Araneae</taxon>
        <taxon>Araneomorphae</taxon>
        <taxon>Entelegynae</taxon>
        <taxon>Araneoidea</taxon>
        <taxon>Nephilidae</taxon>
        <taxon>Nephila</taxon>
    </lineage>
</organism>
<protein>
    <submittedName>
        <fullName evidence="1">DUF4817 domain-containing protein</fullName>
    </submittedName>
</protein>